<feature type="region of interest" description="Disordered" evidence="1">
    <location>
        <begin position="352"/>
        <end position="473"/>
    </location>
</feature>
<feature type="compositionally biased region" description="Basic residues" evidence="1">
    <location>
        <begin position="419"/>
        <end position="431"/>
    </location>
</feature>
<dbReference type="RefSeq" id="XP_073388300.1">
    <property type="nucleotide sequence ID" value="XM_073532199.1"/>
</dbReference>
<name>A0A2K1KZT0_PHYPA</name>
<feature type="compositionally biased region" description="Basic and acidic residues" evidence="1">
    <location>
        <begin position="75"/>
        <end position="103"/>
    </location>
</feature>
<evidence type="ECO:0000313" key="3">
    <source>
        <dbReference type="EnsemblPlants" id="Pp3c2_2380V3.1"/>
    </source>
</evidence>
<dbReference type="AlphaFoldDB" id="A0A2K1KZT0"/>
<dbReference type="RefSeq" id="XP_024368130.1">
    <property type="nucleotide sequence ID" value="XM_024512362.2"/>
</dbReference>
<feature type="compositionally biased region" description="Polar residues" evidence="1">
    <location>
        <begin position="434"/>
        <end position="444"/>
    </location>
</feature>
<dbReference type="RefSeq" id="XP_073388301.1">
    <property type="nucleotide sequence ID" value="XM_073532200.1"/>
</dbReference>
<dbReference type="Gramene" id="Pp3c2_2380V3.1">
    <property type="protein sequence ID" value="Pp3c2_2380V3.1"/>
    <property type="gene ID" value="Pp3c2_2380"/>
</dbReference>
<feature type="region of interest" description="Disordered" evidence="1">
    <location>
        <begin position="236"/>
        <end position="261"/>
    </location>
</feature>
<feature type="compositionally biased region" description="Acidic residues" evidence="1">
    <location>
        <begin position="104"/>
        <end position="117"/>
    </location>
</feature>
<sequence>MFFLYRGELHKVSGIPRRWPLPQPTISLSAFRQALEKRNDALRSIFATPRFTTSCLTRQETCVSGSQNVSPTHVHAIEGPREDPETDIGREGRGESDGQVKEDYMDEDIDDAGEDGEDRNMQGRKTRHGSYEEGHRDGSIPMEDSSAPTLSRDHSLDNNKPRREPKPECTDVADMEDHVDCKERKKRKREEAPPIEAKKGRVKVKEEVVATGAPVAVEPAALDAVAREVMELDQKVVENEAGDRGNLENDSTEKEGPHGNPELALIVKEGDGQTEVNHDEERDFVKVEAPSTPPVHSEELNIGKPTEGKEQAGEAKVTEDAAGGKKAELEAKLEKLTAEKHHLVQMLKQVLSTEKVSKKKVQSATQSLSAPGPSSAPGLLSASQDVPSSTDVPAAPVVHSETASAAGAEVTPKVDVHTASRHSQVRSHKLGRQLNASRLVQVLSTEEESKKKTHNASQTSPTPGLPFASQAASISAEVPSAPVVQLETANAGGGEVQASADLEEGELEYARTPSPPPSHATIASHPASHGTHSSHGATPALGPLLGRQPQHLNQGGSARGGYYPQGLGLPSPSSAAAAALVGAISPGTGYMPLVNRPYQHQMVMQHAAAAAALHAQKVAAAAAAAGHSHMSPILGGGGPAGSGNGISNGPPGFGSYGVPPAVHGHHMPQGASPGASHIAAQQGASPSLLTTPRGAPYHDVRNLNPAWNLQR</sequence>
<feature type="compositionally biased region" description="Gly residues" evidence="1">
    <location>
        <begin position="635"/>
        <end position="655"/>
    </location>
</feature>
<feature type="compositionally biased region" description="Basic and acidic residues" evidence="1">
    <location>
        <begin position="236"/>
        <end position="257"/>
    </location>
</feature>
<evidence type="ECO:0000313" key="2">
    <source>
        <dbReference type="EMBL" id="PNR59295.1"/>
    </source>
</evidence>
<dbReference type="PANTHER" id="PTHR36764">
    <property type="entry name" value="TRNA (ILE)-LYSIDINE SYNTHASE"/>
    <property type="match status" value="1"/>
</dbReference>
<proteinExistence type="predicted"/>
<reference evidence="2 4" key="1">
    <citation type="journal article" date="2008" name="Science">
        <title>The Physcomitrella genome reveals evolutionary insights into the conquest of land by plants.</title>
        <authorList>
            <person name="Rensing S."/>
            <person name="Lang D."/>
            <person name="Zimmer A."/>
            <person name="Terry A."/>
            <person name="Salamov A."/>
            <person name="Shapiro H."/>
            <person name="Nishiyama T."/>
            <person name="Perroud P.-F."/>
            <person name="Lindquist E."/>
            <person name="Kamisugi Y."/>
            <person name="Tanahashi T."/>
            <person name="Sakakibara K."/>
            <person name="Fujita T."/>
            <person name="Oishi K."/>
            <person name="Shin-I T."/>
            <person name="Kuroki Y."/>
            <person name="Toyoda A."/>
            <person name="Suzuki Y."/>
            <person name="Hashimoto A."/>
            <person name="Yamaguchi K."/>
            <person name="Sugano A."/>
            <person name="Kohara Y."/>
            <person name="Fujiyama A."/>
            <person name="Anterola A."/>
            <person name="Aoki S."/>
            <person name="Ashton N."/>
            <person name="Barbazuk W.B."/>
            <person name="Barker E."/>
            <person name="Bennetzen J."/>
            <person name="Bezanilla M."/>
            <person name="Blankenship R."/>
            <person name="Cho S.H."/>
            <person name="Dutcher S."/>
            <person name="Estelle M."/>
            <person name="Fawcett J.A."/>
            <person name="Gundlach H."/>
            <person name="Hanada K."/>
            <person name="Heyl A."/>
            <person name="Hicks K.A."/>
            <person name="Hugh J."/>
            <person name="Lohr M."/>
            <person name="Mayer K."/>
            <person name="Melkozernov A."/>
            <person name="Murata T."/>
            <person name="Nelson D."/>
            <person name="Pils B."/>
            <person name="Prigge M."/>
            <person name="Reiss B."/>
            <person name="Renner T."/>
            <person name="Rombauts S."/>
            <person name="Rushton P."/>
            <person name="Sanderfoot A."/>
            <person name="Schween G."/>
            <person name="Shiu S.-H."/>
            <person name="Stueber K."/>
            <person name="Theodoulou F.L."/>
            <person name="Tu H."/>
            <person name="Van de Peer Y."/>
            <person name="Verrier P.J."/>
            <person name="Waters E."/>
            <person name="Wood A."/>
            <person name="Yang L."/>
            <person name="Cove D."/>
            <person name="Cuming A."/>
            <person name="Hasebe M."/>
            <person name="Lucas S."/>
            <person name="Mishler D.B."/>
            <person name="Reski R."/>
            <person name="Grigoriev I."/>
            <person name="Quatrano R.S."/>
            <person name="Boore J.L."/>
        </authorList>
    </citation>
    <scope>NUCLEOTIDE SEQUENCE [LARGE SCALE GENOMIC DNA]</scope>
    <source>
        <strain evidence="3 4">cv. Gransden 2004</strain>
    </source>
</reference>
<organism evidence="2">
    <name type="scientific">Physcomitrium patens</name>
    <name type="common">Spreading-leaved earth moss</name>
    <name type="synonym">Physcomitrella patens</name>
    <dbReference type="NCBI Taxonomy" id="3218"/>
    <lineage>
        <taxon>Eukaryota</taxon>
        <taxon>Viridiplantae</taxon>
        <taxon>Streptophyta</taxon>
        <taxon>Embryophyta</taxon>
        <taxon>Bryophyta</taxon>
        <taxon>Bryophytina</taxon>
        <taxon>Bryopsida</taxon>
        <taxon>Funariidae</taxon>
        <taxon>Funariales</taxon>
        <taxon>Funariaceae</taxon>
        <taxon>Physcomitrium</taxon>
    </lineage>
</organism>
<dbReference type="GeneID" id="112278711"/>
<dbReference type="RefSeq" id="XP_024368127.1">
    <property type="nucleotide sequence ID" value="XM_024512359.2"/>
</dbReference>
<reference evidence="2 4" key="2">
    <citation type="journal article" date="2018" name="Plant J.">
        <title>The Physcomitrella patens chromosome-scale assembly reveals moss genome structure and evolution.</title>
        <authorList>
            <person name="Lang D."/>
            <person name="Ullrich K.K."/>
            <person name="Murat F."/>
            <person name="Fuchs J."/>
            <person name="Jenkins J."/>
            <person name="Haas F.B."/>
            <person name="Piednoel M."/>
            <person name="Gundlach H."/>
            <person name="Van Bel M."/>
            <person name="Meyberg R."/>
            <person name="Vives C."/>
            <person name="Morata J."/>
            <person name="Symeonidi A."/>
            <person name="Hiss M."/>
            <person name="Muchero W."/>
            <person name="Kamisugi Y."/>
            <person name="Saleh O."/>
            <person name="Blanc G."/>
            <person name="Decker E.L."/>
            <person name="van Gessel N."/>
            <person name="Grimwood J."/>
            <person name="Hayes R.D."/>
            <person name="Graham S.W."/>
            <person name="Gunter L.E."/>
            <person name="McDaniel S.F."/>
            <person name="Hoernstein S.N.W."/>
            <person name="Larsson A."/>
            <person name="Li F.W."/>
            <person name="Perroud P.F."/>
            <person name="Phillips J."/>
            <person name="Ranjan P."/>
            <person name="Rokshar D.S."/>
            <person name="Rothfels C.J."/>
            <person name="Schneider L."/>
            <person name="Shu S."/>
            <person name="Stevenson D.W."/>
            <person name="Thummler F."/>
            <person name="Tillich M."/>
            <person name="Villarreal Aguilar J.C."/>
            <person name="Widiez T."/>
            <person name="Wong G.K."/>
            <person name="Wymore A."/>
            <person name="Zhang Y."/>
            <person name="Zimmer A.D."/>
            <person name="Quatrano R.S."/>
            <person name="Mayer K.F.X."/>
            <person name="Goodstein D."/>
            <person name="Casacuberta J.M."/>
            <person name="Vandepoele K."/>
            <person name="Reski R."/>
            <person name="Cuming A.C."/>
            <person name="Tuskan G.A."/>
            <person name="Maumus F."/>
            <person name="Salse J."/>
            <person name="Schmutz J."/>
            <person name="Rensing S.A."/>
        </authorList>
    </citation>
    <scope>NUCLEOTIDE SEQUENCE [LARGE SCALE GENOMIC DNA]</scope>
    <source>
        <strain evidence="3 4">cv. Gransden 2004</strain>
    </source>
</reference>
<reference evidence="3" key="3">
    <citation type="submission" date="2020-12" db="UniProtKB">
        <authorList>
            <consortium name="EnsemblPlants"/>
        </authorList>
    </citation>
    <scope>IDENTIFICATION</scope>
</reference>
<feature type="compositionally biased region" description="Low complexity" evidence="1">
    <location>
        <begin position="367"/>
        <end position="383"/>
    </location>
</feature>
<feature type="compositionally biased region" description="Basic and acidic residues" evidence="1">
    <location>
        <begin position="129"/>
        <end position="138"/>
    </location>
</feature>
<dbReference type="STRING" id="3218.A0A2K1KZT0"/>
<feature type="region of interest" description="Disordered" evidence="1">
    <location>
        <begin position="288"/>
        <end position="325"/>
    </location>
</feature>
<accession>A0A2K1KZT0</accession>
<feature type="region of interest" description="Disordered" evidence="1">
    <location>
        <begin position="65"/>
        <end position="201"/>
    </location>
</feature>
<dbReference type="OrthoDB" id="1922268at2759"/>
<dbReference type="RefSeq" id="XP_024368128.1">
    <property type="nucleotide sequence ID" value="XM_024512360.2"/>
</dbReference>
<feature type="region of interest" description="Disordered" evidence="1">
    <location>
        <begin position="508"/>
        <end position="565"/>
    </location>
</feature>
<evidence type="ECO:0000256" key="1">
    <source>
        <dbReference type="SAM" id="MobiDB-lite"/>
    </source>
</evidence>
<evidence type="ECO:0000313" key="4">
    <source>
        <dbReference type="Proteomes" id="UP000006727"/>
    </source>
</evidence>
<dbReference type="RefSeq" id="XP_073388299.1">
    <property type="nucleotide sequence ID" value="XM_073532198.1"/>
</dbReference>
<dbReference type="EnsemblPlants" id="Pp3c2_2380V3.2">
    <property type="protein sequence ID" value="Pp3c2_2380V3.2"/>
    <property type="gene ID" value="Pp3c2_2380"/>
</dbReference>
<feature type="compositionally biased region" description="Basic and acidic residues" evidence="1">
    <location>
        <begin position="151"/>
        <end position="201"/>
    </location>
</feature>
<dbReference type="Proteomes" id="UP000006727">
    <property type="component" value="Chromosome 2"/>
</dbReference>
<dbReference type="PANTHER" id="PTHR36764:SF1">
    <property type="entry name" value="TRNA (ILE)-LYSIDINE SYNTHASE"/>
    <property type="match status" value="1"/>
</dbReference>
<keyword evidence="4" id="KW-1185">Reference proteome</keyword>
<dbReference type="RefSeq" id="XP_024368129.1">
    <property type="nucleotide sequence ID" value="XM_024512361.2"/>
</dbReference>
<dbReference type="EnsemblPlants" id="Pp3c2_2380V3.1">
    <property type="protein sequence ID" value="Pp3c2_2380V3.1"/>
    <property type="gene ID" value="Pp3c2_2380"/>
</dbReference>
<feature type="compositionally biased region" description="Basic and acidic residues" evidence="1">
    <location>
        <begin position="296"/>
        <end position="325"/>
    </location>
</feature>
<dbReference type="RefSeq" id="XP_073388302.1">
    <property type="nucleotide sequence ID" value="XM_073532201.1"/>
</dbReference>
<protein>
    <submittedName>
        <fullName evidence="2 3">Uncharacterized protein</fullName>
    </submittedName>
</protein>
<dbReference type="PaxDb" id="3218-PP1S7_1V6.1"/>
<dbReference type="Gramene" id="Pp3c2_2380V3.2">
    <property type="protein sequence ID" value="Pp3c2_2380V3.2"/>
    <property type="gene ID" value="Pp3c2_2380"/>
</dbReference>
<dbReference type="EMBL" id="ABEU02000002">
    <property type="protein sequence ID" value="PNR59295.1"/>
    <property type="molecule type" value="Genomic_DNA"/>
</dbReference>
<feature type="region of interest" description="Disordered" evidence="1">
    <location>
        <begin position="635"/>
        <end position="711"/>
    </location>
</feature>
<gene>
    <name evidence="3" type="primary">LOC112278711</name>
    <name evidence="2" type="ORF">PHYPA_002086</name>
</gene>